<dbReference type="PANTHER" id="PTHR20861:SF6">
    <property type="entry name" value="BETA-RIBOFURANOSYLPHENOL 5'-PHOSPHATE SYNTHASE"/>
    <property type="match status" value="1"/>
</dbReference>
<accession>A0A8J4M616</accession>
<dbReference type="Pfam" id="PF00288">
    <property type="entry name" value="GHMP_kinases_N"/>
    <property type="match status" value="1"/>
</dbReference>
<evidence type="ECO:0000313" key="5">
    <source>
        <dbReference type="EMBL" id="HGC43327.1"/>
    </source>
</evidence>
<dbReference type="SUPFAM" id="SSF54211">
    <property type="entry name" value="Ribosomal protein S5 domain 2-like"/>
    <property type="match status" value="1"/>
</dbReference>
<name>A0A8J4M616_9PROT</name>
<dbReference type="InterPro" id="IPR013750">
    <property type="entry name" value="GHMP_kinase_C_dom"/>
</dbReference>
<dbReference type="InterPro" id="IPR004422">
    <property type="entry name" value="RFAP_synthase"/>
</dbReference>
<dbReference type="PANTHER" id="PTHR20861">
    <property type="entry name" value="HOMOSERINE/4-DIPHOSPHOCYTIDYL-2-C-METHYL-D-ERYTHRITOL KINASE"/>
    <property type="match status" value="1"/>
</dbReference>
<dbReference type="PIRSF" id="PIRSF004884">
    <property type="entry name" value="Sugar_kin_arch"/>
    <property type="match status" value="1"/>
</dbReference>
<dbReference type="Gene3D" id="3.30.230.10">
    <property type="match status" value="1"/>
</dbReference>
<dbReference type="AlphaFoldDB" id="A0A8J4M616"/>
<evidence type="ECO:0000256" key="2">
    <source>
        <dbReference type="ARBA" id="ARBA00022777"/>
    </source>
</evidence>
<reference evidence="5" key="1">
    <citation type="journal article" date="2020" name="mSystems">
        <title>Genome- and Community-Level Interaction Insights into Carbon Utilization and Element Cycling Functions of Hydrothermarchaeota in Hydrothermal Sediment.</title>
        <authorList>
            <person name="Zhou Z."/>
            <person name="Liu Y."/>
            <person name="Xu W."/>
            <person name="Pan J."/>
            <person name="Luo Z.H."/>
            <person name="Li M."/>
        </authorList>
    </citation>
    <scope>NUCLEOTIDE SEQUENCE</scope>
    <source>
        <strain evidence="5">SpSt-997</strain>
    </source>
</reference>
<dbReference type="InterPro" id="IPR020568">
    <property type="entry name" value="Ribosomal_Su5_D2-typ_SF"/>
</dbReference>
<dbReference type="GO" id="GO:0016301">
    <property type="term" value="F:kinase activity"/>
    <property type="evidence" value="ECO:0007669"/>
    <property type="project" value="UniProtKB-KW"/>
</dbReference>
<feature type="domain" description="GHMP kinase C-terminal" evidence="4">
    <location>
        <begin position="209"/>
        <end position="294"/>
    </location>
</feature>
<organism evidence="5">
    <name type="scientific">Acidicaldus sp</name>
    <dbReference type="NCBI Taxonomy" id="1872105"/>
    <lineage>
        <taxon>Bacteria</taxon>
        <taxon>Pseudomonadati</taxon>
        <taxon>Pseudomonadota</taxon>
        <taxon>Alphaproteobacteria</taxon>
        <taxon>Acetobacterales</taxon>
        <taxon>Acetobacteraceae</taxon>
        <taxon>Acidicaldus</taxon>
    </lineage>
</organism>
<comment type="caution">
    <text evidence="5">The sequence shown here is derived from an EMBL/GenBank/DDBJ whole genome shotgun (WGS) entry which is preliminary data.</text>
</comment>
<gene>
    <name evidence="5" type="ORF">ENY07_08945</name>
</gene>
<dbReference type="GO" id="GO:0005524">
    <property type="term" value="F:ATP binding"/>
    <property type="evidence" value="ECO:0007669"/>
    <property type="project" value="InterPro"/>
</dbReference>
<evidence type="ECO:0000256" key="1">
    <source>
        <dbReference type="ARBA" id="ARBA00022679"/>
    </source>
</evidence>
<evidence type="ECO:0000259" key="4">
    <source>
        <dbReference type="Pfam" id="PF08544"/>
    </source>
</evidence>
<dbReference type="Pfam" id="PF08544">
    <property type="entry name" value="GHMP_kinases_C"/>
    <property type="match status" value="1"/>
</dbReference>
<dbReference type="InterPro" id="IPR006204">
    <property type="entry name" value="GHMP_kinase_N_dom"/>
</dbReference>
<sequence>MTAAVHITTTARLHLGFLDLTRDPIRRFGSIGLALDGPETRLTLRPARARQVRGPEAERAERYLATLEAGLGLAGSHDLVIAAAIPAHAGLGSGTQLALAVATALRALHRLPPDPRGDAARLGRGLRSGIGIALFEQGGLTVDGGRGAQDTPPPLLARLAVPESWRVIVVLDPAVAGLSGAPERAAFTELPPMAESIAGTLCRLVLMQALPALAEDDLAGFGAALTRVQKILGDYFAPAQGGRFTSPRVALALAMLAEAGAVGIGQSSWGPSGFAFVRTDAEAARLVAGLRRTGEFAAESGLDIRICRVLNHGARVERTE</sequence>
<dbReference type="InterPro" id="IPR014721">
    <property type="entry name" value="Ribsml_uS5_D2-typ_fold_subgr"/>
</dbReference>
<evidence type="ECO:0000259" key="3">
    <source>
        <dbReference type="Pfam" id="PF00288"/>
    </source>
</evidence>
<proteinExistence type="predicted"/>
<dbReference type="EMBL" id="DTQM01000177">
    <property type="protein sequence ID" value="HGC43327.1"/>
    <property type="molecule type" value="Genomic_DNA"/>
</dbReference>
<protein>
    <submittedName>
        <fullName evidence="5">GHMP kinase</fullName>
    </submittedName>
</protein>
<keyword evidence="1" id="KW-0808">Transferase</keyword>
<dbReference type="NCBIfam" id="TIGR00144">
    <property type="entry name" value="beta_RFAP_syn"/>
    <property type="match status" value="1"/>
</dbReference>
<feature type="domain" description="GHMP kinase N-terminal" evidence="3">
    <location>
        <begin position="69"/>
        <end position="124"/>
    </location>
</feature>
<keyword evidence="2 5" id="KW-0418">Kinase</keyword>